<feature type="transmembrane region" description="Helical" evidence="14">
    <location>
        <begin position="17"/>
        <end position="35"/>
    </location>
</feature>
<dbReference type="PROSITE" id="PS50893">
    <property type="entry name" value="ABC_TRANSPORTER_2"/>
    <property type="match status" value="2"/>
</dbReference>
<dbReference type="InterPro" id="IPR044746">
    <property type="entry name" value="ABCC_6TM_D1"/>
</dbReference>
<dbReference type="Gene3D" id="3.40.50.300">
    <property type="entry name" value="P-loop containing nucleotide triphosphate hydrolases"/>
    <property type="match status" value="2"/>
</dbReference>
<feature type="domain" description="ABC transporter" evidence="15">
    <location>
        <begin position="956"/>
        <end position="1203"/>
    </location>
</feature>
<evidence type="ECO:0000256" key="9">
    <source>
        <dbReference type="ARBA" id="ARBA00023125"/>
    </source>
</evidence>
<reference evidence="18" key="1">
    <citation type="submission" date="2021-01" db="EMBL/GenBank/DDBJ databases">
        <authorList>
            <person name="Eckstrom K.M.E."/>
        </authorList>
    </citation>
    <scope>NUCLEOTIDE SEQUENCE</scope>
    <source>
        <strain evidence="18">UVCC 0001</strain>
    </source>
</reference>
<accession>A0AAD9MMF3</accession>
<dbReference type="GO" id="GO:0005524">
    <property type="term" value="F:ATP binding"/>
    <property type="evidence" value="ECO:0007669"/>
    <property type="project" value="UniProtKB-KW"/>
</dbReference>
<dbReference type="PROSITE" id="PS51519">
    <property type="entry name" value="RWP_RK"/>
    <property type="match status" value="1"/>
</dbReference>
<evidence type="ECO:0000256" key="7">
    <source>
        <dbReference type="ARBA" id="ARBA00022989"/>
    </source>
</evidence>
<dbReference type="PROSITE" id="PS50929">
    <property type="entry name" value="ABC_TM1F"/>
    <property type="match status" value="2"/>
</dbReference>
<dbReference type="InterPro" id="IPR003035">
    <property type="entry name" value="RWP-RK_dom"/>
</dbReference>
<dbReference type="GO" id="GO:0016887">
    <property type="term" value="F:ATP hydrolysis activity"/>
    <property type="evidence" value="ECO:0007669"/>
    <property type="project" value="InterPro"/>
</dbReference>
<comment type="subcellular location">
    <subcellularLocation>
        <location evidence="1">Membrane</location>
        <topology evidence="1">Multi-pass membrane protein</topology>
    </subcellularLocation>
</comment>
<dbReference type="InterPro" id="IPR017871">
    <property type="entry name" value="ABC_transporter-like_CS"/>
</dbReference>
<feature type="region of interest" description="Disordered" evidence="13">
    <location>
        <begin position="1296"/>
        <end position="1336"/>
    </location>
</feature>
<dbReference type="SUPFAM" id="SSF52540">
    <property type="entry name" value="P-loop containing nucleoside triphosphate hydrolases"/>
    <property type="match status" value="2"/>
</dbReference>
<dbReference type="Pfam" id="PF00005">
    <property type="entry name" value="ABC_tran"/>
    <property type="match status" value="2"/>
</dbReference>
<gene>
    <name evidence="18" type="ORF">QBZ16_005057</name>
</gene>
<dbReference type="PROSITE" id="PS00211">
    <property type="entry name" value="ABC_TRANSPORTER_1"/>
    <property type="match status" value="1"/>
</dbReference>
<dbReference type="FunFam" id="3.40.50.300:FF:000163">
    <property type="entry name" value="Multidrug resistance-associated protein member 4"/>
    <property type="match status" value="1"/>
</dbReference>
<keyword evidence="12" id="KW-0539">Nucleus</keyword>
<evidence type="ECO:0000313" key="19">
    <source>
        <dbReference type="Proteomes" id="UP001255856"/>
    </source>
</evidence>
<evidence type="ECO:0000256" key="3">
    <source>
        <dbReference type="ARBA" id="ARBA00022448"/>
    </source>
</evidence>
<feature type="transmembrane region" description="Helical" evidence="14">
    <location>
        <begin position="117"/>
        <end position="141"/>
    </location>
</feature>
<evidence type="ECO:0000256" key="12">
    <source>
        <dbReference type="ARBA" id="ARBA00023242"/>
    </source>
</evidence>
<comment type="similarity">
    <text evidence="2">Belongs to the ABC transporter superfamily. ABCC family. Conjugate transporter (TC 3.A.1.208) subfamily.</text>
</comment>
<proteinExistence type="inferred from homology"/>
<feature type="compositionally biased region" description="Pro residues" evidence="13">
    <location>
        <begin position="1306"/>
        <end position="1321"/>
    </location>
</feature>
<dbReference type="CDD" id="cd03244">
    <property type="entry name" value="ABCC_MRP_domain2"/>
    <property type="match status" value="1"/>
</dbReference>
<evidence type="ECO:0000256" key="10">
    <source>
        <dbReference type="ARBA" id="ARBA00023136"/>
    </source>
</evidence>
<feature type="transmembrane region" description="Helical" evidence="14">
    <location>
        <begin position="47"/>
        <end position="68"/>
    </location>
</feature>
<dbReference type="Pfam" id="PF00664">
    <property type="entry name" value="ABC_membrane"/>
    <property type="match status" value="2"/>
</dbReference>
<dbReference type="CDD" id="cd18603">
    <property type="entry name" value="ABC_6TM_MRP1_2_3_6_D2_like"/>
    <property type="match status" value="1"/>
</dbReference>
<name>A0AAD9MMF3_PROWI</name>
<feature type="domain" description="ABC transmembrane type-1" evidence="16">
    <location>
        <begin position="14"/>
        <end position="260"/>
    </location>
</feature>
<evidence type="ECO:0000256" key="5">
    <source>
        <dbReference type="ARBA" id="ARBA00022741"/>
    </source>
</evidence>
<dbReference type="GO" id="GO:0016020">
    <property type="term" value="C:membrane"/>
    <property type="evidence" value="ECO:0007669"/>
    <property type="project" value="UniProtKB-SubCell"/>
</dbReference>
<dbReference type="InterPro" id="IPR003439">
    <property type="entry name" value="ABC_transporter-like_ATP-bd"/>
</dbReference>
<dbReference type="Proteomes" id="UP001255856">
    <property type="component" value="Unassembled WGS sequence"/>
</dbReference>
<keyword evidence="10 14" id="KW-0472">Membrane</keyword>
<keyword evidence="6" id="KW-0067">ATP-binding</keyword>
<organism evidence="18 19">
    <name type="scientific">Prototheca wickerhamii</name>
    <dbReference type="NCBI Taxonomy" id="3111"/>
    <lineage>
        <taxon>Eukaryota</taxon>
        <taxon>Viridiplantae</taxon>
        <taxon>Chlorophyta</taxon>
        <taxon>core chlorophytes</taxon>
        <taxon>Trebouxiophyceae</taxon>
        <taxon>Chlorellales</taxon>
        <taxon>Chlorellaceae</taxon>
        <taxon>Prototheca</taxon>
    </lineage>
</organism>
<dbReference type="GO" id="GO:0140359">
    <property type="term" value="F:ABC-type transporter activity"/>
    <property type="evidence" value="ECO:0007669"/>
    <property type="project" value="InterPro"/>
</dbReference>
<keyword evidence="5" id="KW-0547">Nucleotide-binding</keyword>
<dbReference type="InterPro" id="IPR011527">
    <property type="entry name" value="ABC1_TM_dom"/>
</dbReference>
<feature type="region of interest" description="Disordered" evidence="13">
    <location>
        <begin position="1351"/>
        <end position="1381"/>
    </location>
</feature>
<dbReference type="SUPFAM" id="SSF90123">
    <property type="entry name" value="ABC transporter transmembrane region"/>
    <property type="match status" value="2"/>
</dbReference>
<keyword evidence="7 14" id="KW-1133">Transmembrane helix</keyword>
<feature type="transmembrane region" description="Helical" evidence="14">
    <location>
        <begin position="788"/>
        <end position="809"/>
    </location>
</feature>
<feature type="transmembrane region" description="Helical" evidence="14">
    <location>
        <begin position="700"/>
        <end position="725"/>
    </location>
</feature>
<dbReference type="FunFam" id="3.40.50.300:FF:000997">
    <property type="entry name" value="Multidrug resistance-associated protein 1"/>
    <property type="match status" value="1"/>
</dbReference>
<evidence type="ECO:0000256" key="8">
    <source>
        <dbReference type="ARBA" id="ARBA00023015"/>
    </source>
</evidence>
<dbReference type="Gene3D" id="1.20.1560.10">
    <property type="entry name" value="ABC transporter type 1, transmembrane domain"/>
    <property type="match status" value="3"/>
</dbReference>
<sequence>MWTCYGRELAYTGLLKLVYDCLLFTTPVILKHLLLSIQHGGSRQAGLALASALALSAAVQTLLVNAYFHAVFRLCARVKSGLIDMLYRKSLRISCGAREGFGPGVVNNLQSNDAAKLVIGFAPAFAGFAVTVAILPLAAVLGTWMTGIRKKAIGVTDQRVKLVTEILAGIKAIKLYAWEEPYRTLIDDELYWIRRAAMLEIGSWMLWTGAPILIMIAAFMSFTLVGSSLTAGIAFPALALFNLLRFPIAMFPSQITDLINGAVALRRIQGFVDAEEVDLDFGAGRAAEDGEESKELGEDSIDQPSAPLAIELQEASFAWHRDAPPLLSDVSLAIPRGGLVIVVGPVGCGKSSLLAALLGEMALLRGAGAVRGSLAYHAQDPWIRNASLRGNVTMTDPEAPDLTRYARVLEACALAPDVAQLPAGDETEIGEKGVNLSGGQRHRVALARACYADRDIYLLDDPLSAVDAHVGKHLFSECICGLLGNKTRVLVTHQLQYLPAADQVLVLEGGRIAAQGTHAELVEAGIDFRGFETVDEPVEGEAAPESSPLSAGSLDAPSLAIHAAPRTLSGTSARLSPRALSGQLSPRVASRQSSLTGDGALTEPLLAGDEGGPRTPRSAALDAAADAGRTMIVEEGRAVGRVQRSLYAHYFRCWGDRWYSLPIAMLVLYTLSEGFQAAQNWWLSVWSAAGQDPGNPHGSLWYLAVYSGMGGLSLVIQLVLGYVAAVGALRAARVMQHDLLAHVLRLPMSFYDTTPMGRLISRFSRDVEAVDVQLPEAVSSFISCLTSVLWGMLLVVIVTPVMALAYIPLGLTYARVQKQFVAASRELKRLDSVALSPIYSHFLETLAGLPTVRAFRQQGAFGQLNWKLLDASNRAWWPSQVINRWLSVRLELLGTGVVFGAAVFASAVQAVPAGLAGLSITAAMQVTDMLSWMVRMSTEMEINMNAVERLTEYLTVDTEAAAIIPDHRPPPGWPTEALENLVVRYRAVLPPVLHGISVGIVGRTGCGKSTLVLALYRLVEPCGGRVLLDGIDTARIGLRDLRSRLTLVPQDPVIFSGTIRSNLNPFASGRRDEELWEALDQAGLGDAVRALPGLLEAPISPGGDNLSQGQRQLLALARALVRRTRVLVLDEATSNVDTVTDATVQRAIAAAFSKCTVLTIAHRLHTIMGADSLLVLDKGHVAEFGSPGALLARQGSLFRGLAEEHRAIFNLPADQACRALGVSLTVLKRVCRRLGIERWPFRRVKSLERIIEQTTSKAGPKTAEILSSPDLLSSTVAQRDVKLLLTWARDGWINTLAPGSAQTSPRSPPGPQKRPSPPPSGPGSDDTCVRTSADAEEVAWRAGAARAVLPRAQGFHPVGQRASSRDGSPGQHTAEPTRPPRTDQLQELLACILTEVGRAQPAQAPADPTLVLMQLLQGASVAQMAPPGAPSHPFAARLEQLWPMLGAVGASLGSGPLPGQAPRGLRL</sequence>
<dbReference type="FunFam" id="1.20.1560.10:FF:000010">
    <property type="entry name" value="Multidrug resistance-associated ABC transporter"/>
    <property type="match status" value="1"/>
</dbReference>
<feature type="transmembrane region" description="Helical" evidence="14">
    <location>
        <begin position="204"/>
        <end position="222"/>
    </location>
</feature>
<dbReference type="CDD" id="cd03250">
    <property type="entry name" value="ABCC_MRP_domain1"/>
    <property type="match status" value="1"/>
</dbReference>
<evidence type="ECO:0000313" key="18">
    <source>
        <dbReference type="EMBL" id="KAK2076831.1"/>
    </source>
</evidence>
<evidence type="ECO:0000256" key="2">
    <source>
        <dbReference type="ARBA" id="ARBA00009726"/>
    </source>
</evidence>
<evidence type="ECO:0000259" key="17">
    <source>
        <dbReference type="PROSITE" id="PS51519"/>
    </source>
</evidence>
<evidence type="ECO:0000256" key="4">
    <source>
        <dbReference type="ARBA" id="ARBA00022692"/>
    </source>
</evidence>
<dbReference type="InterPro" id="IPR036640">
    <property type="entry name" value="ABC1_TM_sf"/>
</dbReference>
<keyword evidence="11" id="KW-0804">Transcription</keyword>
<feature type="transmembrane region" description="Helical" evidence="14">
    <location>
        <begin position="228"/>
        <end position="244"/>
    </location>
</feature>
<dbReference type="EMBL" id="JASFZW010000008">
    <property type="protein sequence ID" value="KAK2076831.1"/>
    <property type="molecule type" value="Genomic_DNA"/>
</dbReference>
<dbReference type="InterPro" id="IPR027417">
    <property type="entry name" value="P-loop_NTPase"/>
</dbReference>
<keyword evidence="19" id="KW-1185">Reference proteome</keyword>
<feature type="domain" description="ABC transporter" evidence="15">
    <location>
        <begin position="310"/>
        <end position="534"/>
    </location>
</feature>
<evidence type="ECO:0000256" key="1">
    <source>
        <dbReference type="ARBA" id="ARBA00004141"/>
    </source>
</evidence>
<keyword evidence="4 14" id="KW-0812">Transmembrane</keyword>
<evidence type="ECO:0000256" key="6">
    <source>
        <dbReference type="ARBA" id="ARBA00022840"/>
    </source>
</evidence>
<evidence type="ECO:0000256" key="13">
    <source>
        <dbReference type="SAM" id="MobiDB-lite"/>
    </source>
</evidence>
<comment type="caution">
    <text evidence="18">The sequence shown here is derived from an EMBL/GenBank/DDBJ whole genome shotgun (WGS) entry which is preliminary data.</text>
</comment>
<evidence type="ECO:0000256" key="14">
    <source>
        <dbReference type="SAM" id="Phobius"/>
    </source>
</evidence>
<dbReference type="GO" id="GO:0003677">
    <property type="term" value="F:DNA binding"/>
    <property type="evidence" value="ECO:0007669"/>
    <property type="project" value="UniProtKB-KW"/>
</dbReference>
<keyword evidence="3" id="KW-0813">Transport</keyword>
<dbReference type="InterPro" id="IPR050173">
    <property type="entry name" value="ABC_transporter_C-like"/>
</dbReference>
<protein>
    <submittedName>
        <fullName evidence="18">Uncharacterized protein</fullName>
    </submittedName>
</protein>
<feature type="domain" description="ABC transmembrane type-1" evidence="16">
    <location>
        <begin position="663"/>
        <end position="941"/>
    </location>
</feature>
<feature type="region of interest" description="Disordered" evidence="13">
    <location>
        <begin position="572"/>
        <end position="619"/>
    </location>
</feature>
<dbReference type="SMART" id="SM00382">
    <property type="entry name" value="AAA"/>
    <property type="match status" value="2"/>
</dbReference>
<feature type="domain" description="RWP-RK" evidence="17">
    <location>
        <begin position="1186"/>
        <end position="1269"/>
    </location>
</feature>
<keyword evidence="9" id="KW-0238">DNA-binding</keyword>
<evidence type="ECO:0000256" key="11">
    <source>
        <dbReference type="ARBA" id="ARBA00023163"/>
    </source>
</evidence>
<dbReference type="InterPro" id="IPR003593">
    <property type="entry name" value="AAA+_ATPase"/>
</dbReference>
<keyword evidence="8" id="KW-0805">Transcription regulation</keyword>
<dbReference type="Pfam" id="PF02042">
    <property type="entry name" value="RWP-RK"/>
    <property type="match status" value="1"/>
</dbReference>
<dbReference type="PANTHER" id="PTHR24223">
    <property type="entry name" value="ATP-BINDING CASSETTE SUB-FAMILY C"/>
    <property type="match status" value="1"/>
</dbReference>
<evidence type="ECO:0000259" key="16">
    <source>
        <dbReference type="PROSITE" id="PS50929"/>
    </source>
</evidence>
<evidence type="ECO:0000259" key="15">
    <source>
        <dbReference type="PROSITE" id="PS50893"/>
    </source>
</evidence>
<dbReference type="CDD" id="cd18579">
    <property type="entry name" value="ABC_6TM_ABCC_D1"/>
    <property type="match status" value="1"/>
</dbReference>
<dbReference type="PANTHER" id="PTHR24223:SF453">
    <property type="entry name" value="ABC TRANSPORTER"/>
    <property type="match status" value="1"/>
</dbReference>